<sequence length="150" mass="17771">MEFISAEEFRKQPVEVQKYFIDWFLENKSVTDLVQVELHPVAEIKLYSEGFQDSKLQFEYKKEYQFKGKKINGKYEITPLLTEGQLRKFIEDNTNCHIEIIVGISGYVFVLRSKETLKEEKRISVLKRDLLQAYWKVAIQIAEQEGKQND</sequence>
<accession>A0A6N3FMB6</accession>
<name>A0A6N3FMB6_CLOBU</name>
<dbReference type="AlphaFoldDB" id="A0A6N3FMB6"/>
<dbReference type="RefSeq" id="WP_156737049.1">
    <property type="nucleotide sequence ID" value="NZ_CACRTU010000024.1"/>
</dbReference>
<protein>
    <submittedName>
        <fullName evidence="1">Uncharacterized protein</fullName>
    </submittedName>
</protein>
<organism evidence="1">
    <name type="scientific">Clostridium butyricum</name>
    <dbReference type="NCBI Taxonomy" id="1492"/>
    <lineage>
        <taxon>Bacteria</taxon>
        <taxon>Bacillati</taxon>
        <taxon>Bacillota</taxon>
        <taxon>Clostridia</taxon>
        <taxon>Eubacteriales</taxon>
        <taxon>Clostridiaceae</taxon>
        <taxon>Clostridium</taxon>
    </lineage>
</organism>
<proteinExistence type="predicted"/>
<reference evidence="1" key="1">
    <citation type="submission" date="2019-11" db="EMBL/GenBank/DDBJ databases">
        <authorList>
            <person name="Feng L."/>
        </authorList>
    </citation>
    <scope>NUCLEOTIDE SEQUENCE</scope>
    <source>
        <strain evidence="1">CButyricumLFYP62</strain>
    </source>
</reference>
<evidence type="ECO:0000313" key="1">
    <source>
        <dbReference type="EMBL" id="VYU53252.1"/>
    </source>
</evidence>
<dbReference type="EMBL" id="CACRTU010000024">
    <property type="protein sequence ID" value="VYU53252.1"/>
    <property type="molecule type" value="Genomic_DNA"/>
</dbReference>
<gene>
    <name evidence="1" type="ORF">CBLFYP62_02651</name>
</gene>